<organism evidence="2 3">
    <name type="scientific">Laetiporus sulphureus 93-53</name>
    <dbReference type="NCBI Taxonomy" id="1314785"/>
    <lineage>
        <taxon>Eukaryota</taxon>
        <taxon>Fungi</taxon>
        <taxon>Dikarya</taxon>
        <taxon>Basidiomycota</taxon>
        <taxon>Agaricomycotina</taxon>
        <taxon>Agaricomycetes</taxon>
        <taxon>Polyporales</taxon>
        <taxon>Laetiporus</taxon>
    </lineage>
</organism>
<accession>A0A165CL31</accession>
<gene>
    <name evidence="2" type="ORF">LAESUDRAFT_729512</name>
</gene>
<dbReference type="RefSeq" id="XP_040760742.1">
    <property type="nucleotide sequence ID" value="XM_040909642.1"/>
</dbReference>
<dbReference type="AlphaFoldDB" id="A0A165CL31"/>
<evidence type="ECO:0000313" key="2">
    <source>
        <dbReference type="EMBL" id="KZT03002.1"/>
    </source>
</evidence>
<dbReference type="InParanoid" id="A0A165CL31"/>
<keyword evidence="3" id="KW-1185">Reference proteome</keyword>
<protein>
    <submittedName>
        <fullName evidence="2">Uncharacterized protein</fullName>
    </submittedName>
</protein>
<sequence length="84" mass="9654">MQVALVRTASTNATPRARCAHFDSACEFYFDDADAFCTTLGHLYVRSRTYTHNFRFFRKPRPGNSSESFHRCAHCTSDQRSTPQ</sequence>
<dbReference type="GeneID" id="63826671"/>
<reference evidence="2 3" key="1">
    <citation type="journal article" date="2016" name="Mol. Biol. Evol.">
        <title>Comparative Genomics of Early-Diverging Mushroom-Forming Fungi Provides Insights into the Origins of Lignocellulose Decay Capabilities.</title>
        <authorList>
            <person name="Nagy L.G."/>
            <person name="Riley R."/>
            <person name="Tritt A."/>
            <person name="Adam C."/>
            <person name="Daum C."/>
            <person name="Floudas D."/>
            <person name="Sun H."/>
            <person name="Yadav J.S."/>
            <person name="Pangilinan J."/>
            <person name="Larsson K.H."/>
            <person name="Matsuura K."/>
            <person name="Barry K."/>
            <person name="Labutti K."/>
            <person name="Kuo R."/>
            <person name="Ohm R.A."/>
            <person name="Bhattacharya S.S."/>
            <person name="Shirouzu T."/>
            <person name="Yoshinaga Y."/>
            <person name="Martin F.M."/>
            <person name="Grigoriev I.V."/>
            <person name="Hibbett D.S."/>
        </authorList>
    </citation>
    <scope>NUCLEOTIDE SEQUENCE [LARGE SCALE GENOMIC DNA]</scope>
    <source>
        <strain evidence="2 3">93-53</strain>
    </source>
</reference>
<dbReference type="Proteomes" id="UP000076871">
    <property type="component" value="Unassembled WGS sequence"/>
</dbReference>
<dbReference type="EMBL" id="KV427647">
    <property type="protein sequence ID" value="KZT03002.1"/>
    <property type="molecule type" value="Genomic_DNA"/>
</dbReference>
<proteinExistence type="predicted"/>
<name>A0A165CL31_9APHY</name>
<evidence type="ECO:0000313" key="3">
    <source>
        <dbReference type="Proteomes" id="UP000076871"/>
    </source>
</evidence>
<evidence type="ECO:0000256" key="1">
    <source>
        <dbReference type="SAM" id="MobiDB-lite"/>
    </source>
</evidence>
<feature type="region of interest" description="Disordered" evidence="1">
    <location>
        <begin position="60"/>
        <end position="84"/>
    </location>
</feature>